<protein>
    <submittedName>
        <fullName evidence="12">Putative trypsin</fullName>
    </submittedName>
</protein>
<feature type="chain" id="PRO_5012795113" evidence="10">
    <location>
        <begin position="21"/>
        <end position="494"/>
    </location>
</feature>
<evidence type="ECO:0000256" key="1">
    <source>
        <dbReference type="ARBA" id="ARBA00004613"/>
    </source>
</evidence>
<dbReference type="PROSITE" id="PS00134">
    <property type="entry name" value="TRYPSIN_HIS"/>
    <property type="match status" value="1"/>
</dbReference>
<evidence type="ECO:0000256" key="3">
    <source>
        <dbReference type="ARBA" id="ARBA00022670"/>
    </source>
</evidence>
<dbReference type="EMBL" id="GFDL01006259">
    <property type="protein sequence ID" value="JAV28786.1"/>
    <property type="molecule type" value="Transcribed_RNA"/>
</dbReference>
<keyword evidence="8" id="KW-1015">Disulfide bond</keyword>
<dbReference type="PANTHER" id="PTHR24260:SF136">
    <property type="entry name" value="GH08193P-RELATED"/>
    <property type="match status" value="1"/>
</dbReference>
<comment type="similarity">
    <text evidence="9">Belongs to the peptidase S1 family. CLIP subfamily.</text>
</comment>
<evidence type="ECO:0000256" key="4">
    <source>
        <dbReference type="ARBA" id="ARBA00022729"/>
    </source>
</evidence>
<dbReference type="FunFam" id="2.40.10.10:FF:000146">
    <property type="entry name" value="Serine protease 53"/>
    <property type="match status" value="1"/>
</dbReference>
<evidence type="ECO:0000256" key="10">
    <source>
        <dbReference type="SAM" id="SignalP"/>
    </source>
</evidence>
<dbReference type="InterPro" id="IPR001314">
    <property type="entry name" value="Peptidase_S1A"/>
</dbReference>
<keyword evidence="7" id="KW-0865">Zymogen</keyword>
<comment type="subcellular location">
    <subcellularLocation>
        <location evidence="1">Secreted</location>
    </subcellularLocation>
</comment>
<name>A0A1Q3FMR6_CULTA</name>
<dbReference type="InterPro" id="IPR051333">
    <property type="entry name" value="CLIP_Serine_Protease"/>
</dbReference>
<keyword evidence="2" id="KW-0964">Secreted</keyword>
<dbReference type="PRINTS" id="PR00722">
    <property type="entry name" value="CHYMOTRYPSIN"/>
</dbReference>
<dbReference type="InterPro" id="IPR043504">
    <property type="entry name" value="Peptidase_S1_PA_chymotrypsin"/>
</dbReference>
<feature type="signal peptide" evidence="10">
    <location>
        <begin position="1"/>
        <end position="20"/>
    </location>
</feature>
<proteinExistence type="inferred from homology"/>
<dbReference type="Gene3D" id="2.40.10.10">
    <property type="entry name" value="Trypsin-like serine proteases"/>
    <property type="match status" value="2"/>
</dbReference>
<dbReference type="SUPFAM" id="SSF50494">
    <property type="entry name" value="Trypsin-like serine proteases"/>
    <property type="match status" value="2"/>
</dbReference>
<organism evidence="12">
    <name type="scientific">Culex tarsalis</name>
    <name type="common">Encephalitis mosquito</name>
    <dbReference type="NCBI Taxonomy" id="7177"/>
    <lineage>
        <taxon>Eukaryota</taxon>
        <taxon>Metazoa</taxon>
        <taxon>Ecdysozoa</taxon>
        <taxon>Arthropoda</taxon>
        <taxon>Hexapoda</taxon>
        <taxon>Insecta</taxon>
        <taxon>Pterygota</taxon>
        <taxon>Neoptera</taxon>
        <taxon>Endopterygota</taxon>
        <taxon>Diptera</taxon>
        <taxon>Nematocera</taxon>
        <taxon>Culicoidea</taxon>
        <taxon>Culicidae</taxon>
        <taxon>Culicinae</taxon>
        <taxon>Culicini</taxon>
        <taxon>Culex</taxon>
        <taxon>Culex</taxon>
    </lineage>
</organism>
<sequence length="494" mass="54870">MNLLLSTTLYVLSLTYLLQAQPTQNHTCGVPRIRHQALLRFGSDSSPGDWPWHAALYHRTGRSVEYACGGTLISEEFVVTAAHCLYDPETGVQLTKRSIRVRLGLHNLDKISSDAVKEFGVEEFYVPDRFQRESLKDDIALLELNEAVRYTDYILPACINGQVLTSADSGTAIGWGVTEDDTISPVLKEARMPVIDTAECLDSDRDFFASMIHRCMFCAGFRNGTTVCNGDSGGGLFVERNGVWHLGGIVSFSKARGPGSNLCVTDGYAGFTEVARFVEWIQSVSDVKAKRPRISERKCLEYRQTLRDPHQFVPAITRDLGYPLKACHATIISEQFLLTTAKCAVSDGQLVRIKGPDYDISDNSTTIVLLTSSKLALIKLGKSYAKLKPDITCLWTDPTRITKDQLSDGHTPDVPMRYWSYLNSVEDDEAGTMTVPGDTLSCRGRTDGVGLFVKRTSETFYRLVGLLESCEPSKYGRVTPFLDEIERNVWPGET</sequence>
<evidence type="ECO:0000256" key="9">
    <source>
        <dbReference type="ARBA" id="ARBA00024195"/>
    </source>
</evidence>
<keyword evidence="4 10" id="KW-0732">Signal</keyword>
<dbReference type="SMART" id="SM00020">
    <property type="entry name" value="Tryp_SPc"/>
    <property type="match status" value="1"/>
</dbReference>
<evidence type="ECO:0000256" key="7">
    <source>
        <dbReference type="ARBA" id="ARBA00023145"/>
    </source>
</evidence>
<dbReference type="InterPro" id="IPR018114">
    <property type="entry name" value="TRYPSIN_HIS"/>
</dbReference>
<evidence type="ECO:0000256" key="2">
    <source>
        <dbReference type="ARBA" id="ARBA00022525"/>
    </source>
</evidence>
<dbReference type="InterPro" id="IPR009003">
    <property type="entry name" value="Peptidase_S1_PA"/>
</dbReference>
<keyword evidence="3" id="KW-0645">Protease</keyword>
<dbReference type="PROSITE" id="PS50240">
    <property type="entry name" value="TRYPSIN_DOM"/>
    <property type="match status" value="1"/>
</dbReference>
<dbReference type="AlphaFoldDB" id="A0A1Q3FMR6"/>
<dbReference type="GO" id="GO:0006508">
    <property type="term" value="P:proteolysis"/>
    <property type="evidence" value="ECO:0007669"/>
    <property type="project" value="UniProtKB-KW"/>
</dbReference>
<evidence type="ECO:0000313" key="12">
    <source>
        <dbReference type="EMBL" id="JAV28786.1"/>
    </source>
</evidence>
<keyword evidence="6" id="KW-0720">Serine protease</keyword>
<dbReference type="Pfam" id="PF00089">
    <property type="entry name" value="Trypsin"/>
    <property type="match status" value="1"/>
</dbReference>
<evidence type="ECO:0000256" key="8">
    <source>
        <dbReference type="ARBA" id="ARBA00023157"/>
    </source>
</evidence>
<evidence type="ECO:0000256" key="5">
    <source>
        <dbReference type="ARBA" id="ARBA00022801"/>
    </source>
</evidence>
<dbReference type="CDD" id="cd00190">
    <property type="entry name" value="Tryp_SPc"/>
    <property type="match status" value="1"/>
</dbReference>
<accession>A0A1Q3FMR6</accession>
<keyword evidence="5" id="KW-0378">Hydrolase</keyword>
<dbReference type="GO" id="GO:0004252">
    <property type="term" value="F:serine-type endopeptidase activity"/>
    <property type="evidence" value="ECO:0007669"/>
    <property type="project" value="InterPro"/>
</dbReference>
<evidence type="ECO:0000259" key="11">
    <source>
        <dbReference type="PROSITE" id="PS50240"/>
    </source>
</evidence>
<dbReference type="PANTHER" id="PTHR24260">
    <property type="match status" value="1"/>
</dbReference>
<evidence type="ECO:0000256" key="6">
    <source>
        <dbReference type="ARBA" id="ARBA00022825"/>
    </source>
</evidence>
<dbReference type="GO" id="GO:0005576">
    <property type="term" value="C:extracellular region"/>
    <property type="evidence" value="ECO:0007669"/>
    <property type="project" value="UniProtKB-SubCell"/>
</dbReference>
<reference evidence="12" key="1">
    <citation type="submission" date="2017-01" db="EMBL/GenBank/DDBJ databases">
        <title>A deep insight into the sialotranscriptome of adult male and female Cluex tarsalis mosquitoes.</title>
        <authorList>
            <person name="Ribeiro J.M."/>
            <person name="Moreira F."/>
            <person name="Bernard K.A."/>
            <person name="Calvo E."/>
        </authorList>
    </citation>
    <scope>NUCLEOTIDE SEQUENCE</scope>
    <source>
        <strain evidence="12">Kern County</strain>
        <tissue evidence="12">Salivary glands</tissue>
    </source>
</reference>
<feature type="domain" description="Peptidase S1" evidence="11">
    <location>
        <begin position="39"/>
        <end position="286"/>
    </location>
</feature>
<dbReference type="InterPro" id="IPR001254">
    <property type="entry name" value="Trypsin_dom"/>
</dbReference>